<gene>
    <name evidence="1" type="ORF">I5M07_02345</name>
</gene>
<dbReference type="RefSeq" id="WP_200104583.1">
    <property type="nucleotide sequence ID" value="NZ_JAEHFV010000001.1"/>
</dbReference>
<dbReference type="InterPro" id="IPR029055">
    <property type="entry name" value="Ntn_hydrolases_N"/>
</dbReference>
<name>A0A934PJA2_9FLAO</name>
<dbReference type="EMBL" id="JAEHFV010000001">
    <property type="protein sequence ID" value="MBK0368662.1"/>
    <property type="molecule type" value="Genomic_DNA"/>
</dbReference>
<dbReference type="SUPFAM" id="SSF56235">
    <property type="entry name" value="N-terminal nucleophile aminohydrolases (Ntn hydrolases)"/>
    <property type="match status" value="1"/>
</dbReference>
<accession>A0A934PJA2</accession>
<reference evidence="1" key="1">
    <citation type="submission" date="2020-12" db="EMBL/GenBank/DDBJ databases">
        <title>Bacterial novel species Flavobacterium sp. SE-1-e isolated from soil.</title>
        <authorList>
            <person name="Jung H.-Y."/>
        </authorList>
    </citation>
    <scope>NUCLEOTIDE SEQUENCE</scope>
    <source>
        <strain evidence="1">SE-1-e</strain>
    </source>
</reference>
<dbReference type="AlphaFoldDB" id="A0A934PJA2"/>
<proteinExistence type="predicted"/>
<evidence type="ECO:0000313" key="2">
    <source>
        <dbReference type="Proteomes" id="UP000609172"/>
    </source>
</evidence>
<organism evidence="1 2">
    <name type="scientific">Flavobacterium agrisoli</name>
    <dbReference type="NCBI Taxonomy" id="2793066"/>
    <lineage>
        <taxon>Bacteria</taxon>
        <taxon>Pseudomonadati</taxon>
        <taxon>Bacteroidota</taxon>
        <taxon>Flavobacteriia</taxon>
        <taxon>Flavobacteriales</taxon>
        <taxon>Flavobacteriaceae</taxon>
        <taxon>Flavobacterium</taxon>
    </lineage>
</organism>
<evidence type="ECO:0000313" key="1">
    <source>
        <dbReference type="EMBL" id="MBK0368662.1"/>
    </source>
</evidence>
<sequence length="146" mass="16318">MTLCLAWRIEDEISLMSDSRLTNNMSIVTNNANKIFTIHVNIFTGTVQKKQSIFSAKYGLCFAGSYLNGSYLANTISELTSEIFVEENFEPTFDLVCQVAFFVYENVTKHLGEIHRTDGVSEAFFIGSCPKSGISEITKFSVSIKD</sequence>
<keyword evidence="2" id="KW-1185">Reference proteome</keyword>
<dbReference type="Proteomes" id="UP000609172">
    <property type="component" value="Unassembled WGS sequence"/>
</dbReference>
<protein>
    <submittedName>
        <fullName evidence="1">Uncharacterized protein</fullName>
    </submittedName>
</protein>
<comment type="caution">
    <text evidence="1">The sequence shown here is derived from an EMBL/GenBank/DDBJ whole genome shotgun (WGS) entry which is preliminary data.</text>
</comment>
<dbReference type="Gene3D" id="3.60.20.10">
    <property type="entry name" value="Glutamine Phosphoribosylpyrophosphate, subunit 1, domain 1"/>
    <property type="match status" value="1"/>
</dbReference>